<evidence type="ECO:0000313" key="1">
    <source>
        <dbReference type="EMBL" id="KAK7810298.1"/>
    </source>
</evidence>
<evidence type="ECO:0000313" key="2">
    <source>
        <dbReference type="Proteomes" id="UP001488838"/>
    </source>
</evidence>
<gene>
    <name evidence="1" type="ORF">U0070_019326</name>
</gene>
<protein>
    <submittedName>
        <fullName evidence="1">Uncharacterized protein</fullName>
    </submittedName>
</protein>
<organism evidence="1 2">
    <name type="scientific">Myodes glareolus</name>
    <name type="common">Bank vole</name>
    <name type="synonym">Clethrionomys glareolus</name>
    <dbReference type="NCBI Taxonomy" id="447135"/>
    <lineage>
        <taxon>Eukaryota</taxon>
        <taxon>Metazoa</taxon>
        <taxon>Chordata</taxon>
        <taxon>Craniata</taxon>
        <taxon>Vertebrata</taxon>
        <taxon>Euteleostomi</taxon>
        <taxon>Mammalia</taxon>
        <taxon>Eutheria</taxon>
        <taxon>Euarchontoglires</taxon>
        <taxon>Glires</taxon>
        <taxon>Rodentia</taxon>
        <taxon>Myomorpha</taxon>
        <taxon>Muroidea</taxon>
        <taxon>Cricetidae</taxon>
        <taxon>Arvicolinae</taxon>
        <taxon>Myodes</taxon>
    </lineage>
</organism>
<comment type="caution">
    <text evidence="1">The sequence shown here is derived from an EMBL/GenBank/DDBJ whole genome shotgun (WGS) entry which is preliminary data.</text>
</comment>
<keyword evidence="2" id="KW-1185">Reference proteome</keyword>
<proteinExistence type="predicted"/>
<sequence length="543" mass="59096">MKILEFSLTAKAVTAVLSDNGLAIKAFDHGQETPEMSCSAVDCDLMVNDHYGTAGGCGESNLPSLSSKFGGGQKLLPNGPEIMGRSPSAAEQPIRNSRYCDKDQNNKCFTVFRQVPGPSKAPVAVIVITWRDPTSVLLNNSNLLHGRRVRIGDYASNTRTLLQLRGNPLLADAPADLTSETEEYLHHVEYVQLFTACKISENRAAEPALAAFLATVYFTTVSAETRVSGALVHVSPFSWSRADILPRKLAPLASQSPSNSTWALVFDPVIARTYEGKLDQQNLYICLALYFANSVDSADPGILDKMLIWTQSRSPRKLPHTPGPAGVQPSNLGAGNSKLWSGNLFEFKQIGVQELRGRGFPSLEHCANEEGKEYAHPVKAGAPKGPVIHSRKQSELTLDILTSLEVVHIVVRRGNQSTEQVIVGKAHLSDYPVTSLNKSRAKSCPPMTSPPSSTTARWAARSQLDALARSPQRRSDLKRDRLRLQLLWLCVHWMPRSADGGGFLLQLKGNGITAVAAGYKGLFFPPSSWWVGCTTKSVINGKT</sequence>
<dbReference type="EMBL" id="JBBHLL010000200">
    <property type="protein sequence ID" value="KAK7810298.1"/>
    <property type="molecule type" value="Genomic_DNA"/>
</dbReference>
<reference evidence="1 2" key="1">
    <citation type="journal article" date="2023" name="bioRxiv">
        <title>Conserved and derived expression patterns and positive selection on dental genes reveal complex evolutionary context of ever-growing rodent molars.</title>
        <authorList>
            <person name="Calamari Z.T."/>
            <person name="Song A."/>
            <person name="Cohen E."/>
            <person name="Akter M."/>
            <person name="Roy R.D."/>
            <person name="Hallikas O."/>
            <person name="Christensen M.M."/>
            <person name="Li P."/>
            <person name="Marangoni P."/>
            <person name="Jernvall J."/>
            <person name="Klein O.D."/>
        </authorList>
    </citation>
    <scope>NUCLEOTIDE SEQUENCE [LARGE SCALE GENOMIC DNA]</scope>
    <source>
        <strain evidence="1">V071</strain>
    </source>
</reference>
<accession>A0AAW0I8A6</accession>
<name>A0AAW0I8A6_MYOGA</name>
<dbReference type="AlphaFoldDB" id="A0AAW0I8A6"/>
<dbReference type="Proteomes" id="UP001488838">
    <property type="component" value="Unassembled WGS sequence"/>
</dbReference>